<feature type="transmembrane region" description="Helical" evidence="1">
    <location>
        <begin position="112"/>
        <end position="130"/>
    </location>
</feature>
<gene>
    <name evidence="2" type="ORF">BKA15_004622</name>
</gene>
<proteinExistence type="predicted"/>
<evidence type="ECO:0000313" key="3">
    <source>
        <dbReference type="Proteomes" id="UP000569914"/>
    </source>
</evidence>
<sequence length="138" mass="15013">MSGSGKPAVWAMIMIAVLFWVAGIMITLSRTIIPYGIEAETVITVRVRPEHQPGRDDLTQILTDRRTLRVDPNAAACVKAGDRVTKAAWSMIVTGPDGTTCTLAWPRQLRTVALVPLLVAAGAFGPLLLVRRLLRRSP</sequence>
<evidence type="ECO:0008006" key="4">
    <source>
        <dbReference type="Google" id="ProtNLM"/>
    </source>
</evidence>
<feature type="transmembrane region" description="Helical" evidence="1">
    <location>
        <begin position="7"/>
        <end position="28"/>
    </location>
</feature>
<evidence type="ECO:0000256" key="1">
    <source>
        <dbReference type="SAM" id="Phobius"/>
    </source>
</evidence>
<evidence type="ECO:0000313" key="2">
    <source>
        <dbReference type="EMBL" id="NYE73293.1"/>
    </source>
</evidence>
<keyword evidence="1" id="KW-0812">Transmembrane</keyword>
<keyword evidence="1" id="KW-0472">Membrane</keyword>
<name>A0A7Y9IAG1_9ACTN</name>
<protein>
    <recommendedName>
        <fullName evidence="4">DUF3592 domain-containing protein</fullName>
    </recommendedName>
</protein>
<dbReference type="EMBL" id="JACCBU010000001">
    <property type="protein sequence ID" value="NYE73293.1"/>
    <property type="molecule type" value="Genomic_DNA"/>
</dbReference>
<keyword evidence="1" id="KW-1133">Transmembrane helix</keyword>
<dbReference type="Proteomes" id="UP000569914">
    <property type="component" value="Unassembled WGS sequence"/>
</dbReference>
<accession>A0A7Y9IAG1</accession>
<dbReference type="AlphaFoldDB" id="A0A7Y9IAG1"/>
<comment type="caution">
    <text evidence="2">The sequence shown here is derived from an EMBL/GenBank/DDBJ whole genome shotgun (WGS) entry which is preliminary data.</text>
</comment>
<organism evidence="2 3">
    <name type="scientific">Microlunatus parietis</name>
    <dbReference type="NCBI Taxonomy" id="682979"/>
    <lineage>
        <taxon>Bacteria</taxon>
        <taxon>Bacillati</taxon>
        <taxon>Actinomycetota</taxon>
        <taxon>Actinomycetes</taxon>
        <taxon>Propionibacteriales</taxon>
        <taxon>Propionibacteriaceae</taxon>
        <taxon>Microlunatus</taxon>
    </lineage>
</organism>
<dbReference type="RefSeq" id="WP_179754683.1">
    <property type="nucleotide sequence ID" value="NZ_JACCBU010000001.1"/>
</dbReference>
<reference evidence="2 3" key="1">
    <citation type="submission" date="2020-07" db="EMBL/GenBank/DDBJ databases">
        <title>Sequencing the genomes of 1000 actinobacteria strains.</title>
        <authorList>
            <person name="Klenk H.-P."/>
        </authorList>
    </citation>
    <scope>NUCLEOTIDE SEQUENCE [LARGE SCALE GENOMIC DNA]</scope>
    <source>
        <strain evidence="2 3">DSM 22083</strain>
    </source>
</reference>
<keyword evidence="3" id="KW-1185">Reference proteome</keyword>